<dbReference type="InParanoid" id="G2YGR2"/>
<organism evidence="1 2">
    <name type="scientific">Botryotinia fuckeliana (strain T4)</name>
    <name type="common">Noble rot fungus</name>
    <name type="synonym">Botrytis cinerea</name>
    <dbReference type="NCBI Taxonomy" id="999810"/>
    <lineage>
        <taxon>Eukaryota</taxon>
        <taxon>Fungi</taxon>
        <taxon>Dikarya</taxon>
        <taxon>Ascomycota</taxon>
        <taxon>Pezizomycotina</taxon>
        <taxon>Leotiomycetes</taxon>
        <taxon>Helotiales</taxon>
        <taxon>Sclerotiniaceae</taxon>
        <taxon>Botrytis</taxon>
    </lineage>
</organism>
<evidence type="ECO:0000313" key="2">
    <source>
        <dbReference type="Proteomes" id="UP000008177"/>
    </source>
</evidence>
<dbReference type="AlphaFoldDB" id="G2YGR2"/>
<evidence type="ECO:0000313" key="1">
    <source>
        <dbReference type="EMBL" id="CCD50946.1"/>
    </source>
</evidence>
<accession>G2YGR2</accession>
<dbReference type="Proteomes" id="UP000008177">
    <property type="component" value="Unplaced contigs"/>
</dbReference>
<dbReference type="HOGENOM" id="CLU_3384678_0_0_1"/>
<reference evidence="2" key="1">
    <citation type="journal article" date="2011" name="PLoS Genet.">
        <title>Genomic analysis of the necrotrophic fungal pathogens Sclerotinia sclerotiorum and Botrytis cinerea.</title>
        <authorList>
            <person name="Amselem J."/>
            <person name="Cuomo C.A."/>
            <person name="van Kan J.A."/>
            <person name="Viaud M."/>
            <person name="Benito E.P."/>
            <person name="Couloux A."/>
            <person name="Coutinho P.M."/>
            <person name="de Vries R.P."/>
            <person name="Dyer P.S."/>
            <person name="Fillinger S."/>
            <person name="Fournier E."/>
            <person name="Gout L."/>
            <person name="Hahn M."/>
            <person name="Kohn L."/>
            <person name="Lapalu N."/>
            <person name="Plummer K.M."/>
            <person name="Pradier J.M."/>
            <person name="Quevillon E."/>
            <person name="Sharon A."/>
            <person name="Simon A."/>
            <person name="ten Have A."/>
            <person name="Tudzynski B."/>
            <person name="Tudzynski P."/>
            <person name="Wincker P."/>
            <person name="Andrew M."/>
            <person name="Anthouard V."/>
            <person name="Beever R.E."/>
            <person name="Beffa R."/>
            <person name="Benoit I."/>
            <person name="Bouzid O."/>
            <person name="Brault B."/>
            <person name="Chen Z."/>
            <person name="Choquer M."/>
            <person name="Collemare J."/>
            <person name="Cotton P."/>
            <person name="Danchin E.G."/>
            <person name="Da Silva C."/>
            <person name="Gautier A."/>
            <person name="Giraud C."/>
            <person name="Giraud T."/>
            <person name="Gonzalez C."/>
            <person name="Grossetete S."/>
            <person name="Guldener U."/>
            <person name="Henrissat B."/>
            <person name="Howlett B.J."/>
            <person name="Kodira C."/>
            <person name="Kretschmer M."/>
            <person name="Lappartient A."/>
            <person name="Leroch M."/>
            <person name="Levis C."/>
            <person name="Mauceli E."/>
            <person name="Neuveglise C."/>
            <person name="Oeser B."/>
            <person name="Pearson M."/>
            <person name="Poulain J."/>
            <person name="Poussereau N."/>
            <person name="Quesneville H."/>
            <person name="Rascle C."/>
            <person name="Schumacher J."/>
            <person name="Segurens B."/>
            <person name="Sexton A."/>
            <person name="Silva E."/>
            <person name="Sirven C."/>
            <person name="Soanes D.M."/>
            <person name="Talbot N.J."/>
            <person name="Templeton M."/>
            <person name="Yandava C."/>
            <person name="Yarden O."/>
            <person name="Zeng Q."/>
            <person name="Rollins J.A."/>
            <person name="Lebrun M.H."/>
            <person name="Dickman M."/>
        </authorList>
    </citation>
    <scope>NUCLEOTIDE SEQUENCE [LARGE SCALE GENOMIC DNA]</scope>
    <source>
        <strain evidence="2">T4</strain>
    </source>
</reference>
<protein>
    <submittedName>
        <fullName evidence="1">Uncharacterized protein</fullName>
    </submittedName>
</protein>
<name>G2YGR2_BOTF4</name>
<sequence length="33" mass="3822">MPPVWHGVYIQMKVMLGKENYNDQETSHSSTTL</sequence>
<proteinExistence type="predicted"/>
<gene>
    <name evidence="1" type="ORF">BofuT4_uP022140.1</name>
</gene>
<dbReference type="EMBL" id="FQ790332">
    <property type="protein sequence ID" value="CCD50946.1"/>
    <property type="molecule type" value="Genomic_DNA"/>
</dbReference>